<dbReference type="GO" id="GO:0055036">
    <property type="term" value="C:virion membrane"/>
    <property type="evidence" value="ECO:0007669"/>
    <property type="project" value="UniProtKB-SubCell"/>
</dbReference>
<feature type="disulfide bond" evidence="32">
    <location>
        <begin position="231"/>
        <end position="242"/>
    </location>
</feature>
<evidence type="ECO:0000256" key="25">
    <source>
        <dbReference type="ARBA" id="ARBA00023136"/>
    </source>
</evidence>
<feature type="short sequence motif" description="YXXL motif; contains endocytosis signal" evidence="32">
    <location>
        <begin position="702"/>
        <end position="705"/>
    </location>
</feature>
<feature type="transmembrane region" description="Helical" evidence="33">
    <location>
        <begin position="13"/>
        <end position="38"/>
    </location>
</feature>
<feature type="region of interest" description="Immunosuppression" evidence="32">
    <location>
        <begin position="564"/>
        <end position="582"/>
    </location>
</feature>
<evidence type="ECO:0000256" key="7">
    <source>
        <dbReference type="ARBA" id="ARBA00022506"/>
    </source>
</evidence>
<keyword evidence="25 32" id="KW-0472">Membrane</keyword>
<feature type="domain" description="Human immunodeficiency virus 1 envelope glycoprotein Gp120" evidence="34">
    <location>
        <begin position="30"/>
        <end position="146"/>
    </location>
</feature>
<feature type="region of interest" description="MPER; binding to GalCer" evidence="32">
    <location>
        <begin position="652"/>
        <end position="673"/>
    </location>
</feature>
<comment type="function">
    <text evidence="32">Envelope glycoprotein gp160: Oligomerizes in the host endoplasmic reticulum into predominantly trimers. In a second time, gp160 transits in the host Golgi, where glycosylation is completed. The precursor is then proteolytically cleaved in the trans-Golgi and thereby activated by cellular furin or furin-like proteases to produce gp120 and gp41.</text>
</comment>
<comment type="domain">
    <text evidence="32">The YXXL motif is involved in determining the exact site of viral release at the surface of infected mononuclear cells and promotes endocytosis. YXXL and di-leucine endocytosis motifs interact directly or indirectly with the clathrin adapter complexes, opperate independently, and their activities are not additive.</text>
</comment>
<evidence type="ECO:0000256" key="4">
    <source>
        <dbReference type="ARBA" id="ARBA00004563"/>
    </source>
</evidence>
<comment type="subcellular location">
    <molecule>Surface protein gp120</molecule>
    <subcellularLocation>
        <location evidence="32">Virion membrane</location>
        <topology evidence="32">Peripheral membrane protein</topology>
    </subcellularLocation>
    <subcellularLocation>
        <location evidence="32">Host cell membrane</location>
        <topology evidence="32">Peripheral membrane protein</topology>
    </subcellularLocation>
    <subcellularLocation>
        <location evidence="32">Host endosome membrane</location>
        <topology evidence="32">Single-pass type I membrane protein</topology>
    </subcellularLocation>
    <text evidence="32">The surface protein is not anchored to the viral envelope, but associates with the extravirion surface through its binding to TM. It is probably concentrated at the site of budding and incorporated into the virions possibly by contacts between the cytoplasmic tail of Env and the N-terminus of Gag.</text>
</comment>
<keyword evidence="18 32" id="KW-0946">Virion</keyword>
<comment type="PTM">
    <text evidence="32">Highly glycosylated by host. The high number of glycan on the protein is reffered to as 'glycan shield' because it contributes to hide protein sequence from adaptive immune system.</text>
</comment>
<keyword evidence="30 32" id="KW-0449">Lipoprotein</keyword>
<feature type="transmembrane region" description="Helical" evidence="33">
    <location>
        <begin position="668"/>
        <end position="692"/>
    </location>
</feature>
<feature type="chain" id="PRO_5023271814" description="Transmembrane protein gp41" evidence="32">
    <location>
        <begin position="502"/>
        <end position="853"/>
    </location>
</feature>
<comment type="domain">
    <text evidence="32">The CD4-binding region is targeted by the antibody b12.</text>
</comment>
<dbReference type="InterPro" id="IPR000777">
    <property type="entry name" value="HIV1_Gp120"/>
</dbReference>
<evidence type="ECO:0000256" key="27">
    <source>
        <dbReference type="ARBA" id="ARBA00023157"/>
    </source>
</evidence>
<comment type="PTM">
    <text evidence="32">Palmitoylation of the transmembrane protein and of Env polyprotein (prior to its proteolytic cleavage) is essential for their association with host cell membrane lipid rafts. Palmitoylation is therefore required for envelope trafficking to classical lipid rafts, but not for viral replication.</text>
</comment>
<sequence>MRVMGMKRNCQQWWIWVILGFWMIYNGMGLWVTVYYGVPVWREANATLFCASDAKAYEKEVHNVWATHACVPTDPNPQEIHLKNVTENFNMWKNDMVDQMHEDIISLWDQSLKPCVKLTPLCVTLNCTDAKPGNITVNSTVSSSNVTPEVEMKNCSFNATTELRDKQKKETALFYKIDVVPLSNSNNSSNYSEYRLINCNTSTITQACPKVTFDPIPIHYCAPAGYAILKCNNKTFNGSGPCNNISTVQCTHGIKPVVSTQLLLNGSLAEEEIIIRCENLTNNAKTIIVHLKEPVTIVCTRPNNNTRKSIRIGPGQTFYATGDIIGDIRQAHCNISGGIWNNTLEKVKEKLGKYFPNNKTIEFQPASGGDLEITTHSFNCRGEFFYCNTSKLWRSNGTENSTITLPCRIKQIINMWQGVGRAMYAPPIAGNITCESNITGLLLTRDGGVNTTNNTEIFRPGGGNMKDNWRSELYKYKVVEIKPLGIAPTEAKRRVVEREKRAVGIGAVFLGFLGAAGSTMGAASITLTVQARKLLSGIVQQQSNLLRAIEAQQHMLQLTVWGIKQLQTRVLAIERYLKDQQILGLWGCSGKLICTTNVPWNSSWSNKSMNEIWNNMTWMQWDREINNYSHTIYRLLEDSQNQQEINEQDLLALDSWKNLWNWFNITKWLWYIKIFIMIVGGLIGLRIVFAVLSMVNRVRQGYSPLSFQTLTPNPRELDRLGRIEEEGGEQDKDRSIRLVSGFLALFWDDLRSLCLFSYHRLRDFALIVARAVELLGHSSLRGLQRGWETLKYLGSLVQYWGLELKKSAISLLDTIAIATAEGTDRIIEIVQRIFRAICNIPTRIRQGFEAALQ</sequence>
<keyword evidence="24 32" id="KW-0175">Coiled coil</keyword>
<comment type="function">
    <text evidence="32">Surface protein gp120: Attaches the virus to the host lymphoid cell by binding to the primary receptor CD4. This interaction induces a structural rearrangement creating a high affinity binding site for a chemokine coreceptor like CXCR4 and/or CCR5. Acts as a ligand for CD209/DC-SIGN and CLEC4M/DC-SIGNR, which are respectively found on dendritic cells (DCs), and on endothelial cells of liver sinusoids and lymph node sinuses. These interactions allow capture of viral particles at mucosal surfaces by these cells and subsequent transmission to permissive cells. HIV subverts the migration properties of dendritic cells to gain access to CD4+ T-cells in lymph nodes. Virus transmission to permissive T-cells occurs either in trans (without DCs infection, through viral capture and transmission), or in cis (following DCs productive infection, through the usual CD4-gp120 interaction), thereby inducing a robust infection. In trans infection, bound virions remain infectious over days and it is proposed that they are not degraded, but protected in non-lysosomal acidic organelles within the DCs close to the cell membrane thus contributing to the viral infectious potential during DCs' migration from the periphery to the lymphoid tissues. On arrival at lymphoid tissues, intact virions recycle back to DCs' cell surface allowing virus transmission to CD4+ T-cells.</text>
</comment>
<keyword evidence="10 32" id="KW-1165">Clathrin-mediated endocytosis of virus by host</keyword>
<evidence type="ECO:0000256" key="33">
    <source>
        <dbReference type="RuleBase" id="RU363095"/>
    </source>
</evidence>
<feature type="domain" description="Retroviral envelope protein GP41-like" evidence="35">
    <location>
        <begin position="520"/>
        <end position="711"/>
    </location>
</feature>
<keyword evidence="29 32" id="KW-0899">Viral immunoevasion</keyword>
<proteinExistence type="inferred from homology"/>
<dbReference type="Pfam" id="PF00516">
    <property type="entry name" value="GP120"/>
    <property type="match status" value="2"/>
</dbReference>
<dbReference type="HAMAP" id="MF_04083">
    <property type="entry name" value="HIV_ENV"/>
    <property type="match status" value="1"/>
</dbReference>
<feature type="disulfide bond" evidence="32">
    <location>
        <begin position="588"/>
        <end position="594"/>
    </location>
</feature>
<evidence type="ECO:0000256" key="9">
    <source>
        <dbReference type="ARBA" id="ARBA00022511"/>
    </source>
</evidence>
<evidence type="ECO:0000256" key="17">
    <source>
        <dbReference type="ARBA" id="ARBA00022804"/>
    </source>
</evidence>
<protein>
    <recommendedName>
        <fullName evidence="32">Envelope glycoprotein gp160</fullName>
    </recommendedName>
    <alternativeName>
        <fullName evidence="32">Env polyprotein</fullName>
    </alternativeName>
    <component>
        <recommendedName>
            <fullName evidence="32">Surface protein gp120</fullName>
            <shortName evidence="32">SU</shortName>
        </recommendedName>
        <alternativeName>
            <fullName evidence="32">Glycoprotein 120</fullName>
            <shortName evidence="32">gp120</shortName>
        </alternativeName>
    </component>
    <component>
        <recommendedName>
            <fullName evidence="32">Transmembrane protein gp41</fullName>
            <shortName evidence="32">TM</shortName>
        </recommendedName>
        <alternativeName>
            <fullName evidence="32">Glycoprotein 41</fullName>
            <shortName evidence="32">gp41</shortName>
        </alternativeName>
    </component>
</protein>
<keyword evidence="12 32" id="KW-1162">Viral penetration into host cytoplasm</keyword>
<dbReference type="CDD" id="cd09909">
    <property type="entry name" value="HIV-1-like_HR1-HR2"/>
    <property type="match status" value="1"/>
</dbReference>
<feature type="disulfide bond" evidence="32">
    <location>
        <begin position="221"/>
        <end position="250"/>
    </location>
</feature>
<evidence type="ECO:0000256" key="13">
    <source>
        <dbReference type="ARBA" id="ARBA00022685"/>
    </source>
</evidence>
<dbReference type="GO" id="GO:0005198">
    <property type="term" value="F:structural molecule activity"/>
    <property type="evidence" value="ECO:0007669"/>
    <property type="project" value="UniProtKB-UniRule"/>
</dbReference>
<evidence type="ECO:0000259" key="34">
    <source>
        <dbReference type="Pfam" id="PF00516"/>
    </source>
</evidence>
<dbReference type="GO" id="GO:0019064">
    <property type="term" value="P:fusion of virus membrane with host plasma membrane"/>
    <property type="evidence" value="ECO:0007669"/>
    <property type="project" value="UniProtKB-UniRule"/>
</dbReference>
<comment type="function">
    <text evidence="32">Transmembrane protein gp41: Acts as a class I viral fusion protein. Under the current model, the protein has at least 3 conformational states: pre-fusion native state, pre-hairpin intermediate state, and post-fusion hairpin state. During fusion of viral and target intracellular membranes, the coiled coil regions (heptad repeats) assume a trimer-of-hairpins structure, positioning the fusion peptide in close proximity to the C-terminal region of the ectodomain. The formation of this structure appears to drive apposition and subsequent fusion of viral and target cell membranes. Complete fusion occurs in host cell endosomes and is dynamin-dependent, however some lipid transfer might occur at the plasma membrane. The virus undergoes clathrin-dependent internalization long before endosomal fusion, thus minimizing the surface exposure of conserved viral epitopes during fusion and reducing the efficacy of inhibitors targeting these epitopes. Membranes fusion leads to delivery of the nucleocapsid into the cytoplasm.</text>
</comment>
<comment type="domain">
    <text evidence="32 33">The 17 amino acids long immunosuppressive region is present in many retroviral envelope proteins. Synthetic peptides derived from this relatively conserved sequence inhibit immune function in vitro and in vivo.</text>
</comment>
<comment type="miscellaneous">
    <text evidence="32">Inhibitors targeting HIV-1 viral envelope proteins are used as antiretroviral drugs. Attachment of virions to the cell surface via non-specific interactions and CD4 binding can be blocked by inhibitors that include cyanovirin-N, cyclotriazadisulfonamide analogs, PRO 2000, TNX 355 and PRO 542. In addition, BMS 806 can block CD4-induced conformational changes. Env interactions with the coreceptor molecules can be targeted by CCR5 antagonists including SCH-D, maraviroc (UK 427857) and aplaviroc (GW 873140), and the CXCR4 antagonist AMD 070. Fusion of viral and cellular membranes can be inhibited by peptides such as enfuvirtide and tifuvirtide (T 1249). Resistance to inhibitors associated with mutations in Env are observed. Most of the time, single mutations confer only a modest reduction in drug susceptibility. Combination of several mutations is usually required to develop a high-level drug resistance.</text>
</comment>
<comment type="caution">
    <text evidence="32 33">Lacks conserved residue(s) required for the propagation of feature annotation.</text>
</comment>
<accession>H9TMS1</accession>
<keyword evidence="27 32" id="KW-1015">Disulfide bond</keyword>
<evidence type="ECO:0000256" key="3">
    <source>
        <dbReference type="ARBA" id="ARBA00004505"/>
    </source>
</evidence>
<dbReference type="Gene3D" id="1.20.5.490">
    <property type="entry name" value="Single helix bin"/>
    <property type="match status" value="1"/>
</dbReference>
<keyword evidence="21 32" id="KW-1164">Virus endocytosis by host</keyword>
<dbReference type="GO" id="GO:0019062">
    <property type="term" value="P:virion attachment to host cell"/>
    <property type="evidence" value="ECO:0007669"/>
    <property type="project" value="UniProtKB-UniRule"/>
</dbReference>
<dbReference type="GO" id="GO:0052031">
    <property type="term" value="P:symbiont-mediated perturbation of host defense response"/>
    <property type="evidence" value="ECO:0007669"/>
    <property type="project" value="UniProtKB-UniRule"/>
</dbReference>
<evidence type="ECO:0000256" key="30">
    <source>
        <dbReference type="ARBA" id="ARBA00023288"/>
    </source>
</evidence>
<comment type="subcellular location">
    <subcellularLocation>
        <location evidence="3">Host cell membrane</location>
        <topology evidence="3">Peripheral membrane protein</topology>
    </subcellularLocation>
    <subcellularLocation>
        <location evidence="1">Host cell membrane</location>
        <topology evidence="1">Single-pass type I membrane protein</topology>
    </subcellularLocation>
    <subcellularLocation>
        <location evidence="2">Host endosome membrane</location>
        <topology evidence="2">Peripheral membrane protein</topology>
    </subcellularLocation>
    <subcellularLocation>
        <location evidence="5">Host endosome membrane</location>
        <topology evidence="5">Single-pass type I membrane protein</topology>
    </subcellularLocation>
    <subcellularLocation>
        <location evidence="6">Virion membrane</location>
        <topology evidence="6">Peripheral membrane protein</topology>
    </subcellularLocation>
    <subcellularLocation>
        <location evidence="4">Virion membrane</location>
        <topology evidence="4">Single-pass type I membrane protein</topology>
    </subcellularLocation>
</comment>
<feature type="region of interest" description="CD4-binding loop" evidence="32">
    <location>
        <begin position="366"/>
        <end position="376"/>
    </location>
</feature>
<organismHost>
    <name type="scientific">Homo sapiens</name>
    <name type="common">Human</name>
    <dbReference type="NCBI Taxonomy" id="9606"/>
</organismHost>
<feature type="transmembrane region" description="Helical" evidence="33">
    <location>
        <begin position="502"/>
        <end position="525"/>
    </location>
</feature>
<feature type="region of interest" description="Fusion peptide" evidence="32">
    <location>
        <begin position="502"/>
        <end position="522"/>
    </location>
</feature>
<evidence type="ECO:0000256" key="5">
    <source>
        <dbReference type="ARBA" id="ARBA00004578"/>
    </source>
</evidence>
<evidence type="ECO:0000256" key="32">
    <source>
        <dbReference type="HAMAP-Rule" id="MF_04083"/>
    </source>
</evidence>
<evidence type="ECO:0000256" key="10">
    <source>
        <dbReference type="ARBA" id="ARBA00022570"/>
    </source>
</evidence>
<evidence type="ECO:0000256" key="15">
    <source>
        <dbReference type="ARBA" id="ARBA00022703"/>
    </source>
</evidence>
<dbReference type="GO" id="GO:1903908">
    <property type="term" value="P:positive regulation of plasma membrane raft polarization"/>
    <property type="evidence" value="ECO:0007669"/>
    <property type="project" value="UniProtKB-UniRule"/>
</dbReference>
<dbReference type="GO" id="GO:0020002">
    <property type="term" value="C:host cell plasma membrane"/>
    <property type="evidence" value="ECO:0007669"/>
    <property type="project" value="UniProtKB-SubCell"/>
</dbReference>
<dbReference type="InterPro" id="IPR036377">
    <property type="entry name" value="Gp120_core_sf"/>
</dbReference>
<feature type="coiled-coil region" evidence="32">
    <location>
        <begin position="623"/>
        <end position="657"/>
    </location>
</feature>
<keyword evidence="26 32" id="KW-0564">Palmitate</keyword>
<evidence type="ECO:0000256" key="19">
    <source>
        <dbReference type="ARBA" id="ARBA00022870"/>
    </source>
</evidence>
<dbReference type="GO" id="GO:0016020">
    <property type="term" value="C:membrane"/>
    <property type="evidence" value="ECO:0007669"/>
    <property type="project" value="UniProtKB-UniRule"/>
</dbReference>
<keyword evidence="22 32" id="KW-1133">Transmembrane helix</keyword>
<keyword evidence="19 32" id="KW-1043">Host membrane</keyword>
<keyword evidence="7 32" id="KW-1168">Fusion of virus membrane with host membrane</keyword>
<keyword evidence="20 32" id="KW-0261">Viral envelope protein</keyword>
<evidence type="ECO:0000256" key="8">
    <source>
        <dbReference type="ARBA" id="ARBA00022510"/>
    </source>
</evidence>
<comment type="miscellaneous">
    <text evidence="32">HIV-1 lineages are divided in three main groups, M (for Major), O (for Outlier), and N (for New, or Non-M, Non-O). The vast majority of strains found worldwide belong to the group M. Group O seems to be endemic to and largely confined to Cameroon and neighboring countries in West Central Africa, where these viruses represent a small minority of HIV-1 strains. The group N is represented by a limited number of isolates from Cameroonian persons. The group M is further subdivided in 9 clades or subtypes (A to D, F to H, J and K).</text>
</comment>
<keyword evidence="16 32" id="KW-0732">Signal</keyword>
<keyword evidence="28 32" id="KW-0325">Glycoprotein</keyword>
<organism evidence="36">
    <name type="scientific">Human immunodeficiency virus type 1</name>
    <name type="common">HIV-1</name>
    <dbReference type="NCBI Taxonomy" id="11676"/>
    <lineage>
        <taxon>Viruses</taxon>
        <taxon>Riboviria</taxon>
        <taxon>Pararnavirae</taxon>
        <taxon>Artverviricota</taxon>
        <taxon>Revtraviricetes</taxon>
        <taxon>Ortervirales</taxon>
        <taxon>Retroviridae</taxon>
        <taxon>Orthoretrovirinae</taxon>
        <taxon>Lentivirus</taxon>
        <taxon>Lentivirus humimdef1</taxon>
    </lineage>
</organism>
<dbReference type="InterPro" id="IPR037527">
    <property type="entry name" value="Gp160"/>
</dbReference>
<dbReference type="GO" id="GO:0044175">
    <property type="term" value="C:host cell endosome membrane"/>
    <property type="evidence" value="ECO:0007669"/>
    <property type="project" value="UniProtKB-SubCell"/>
</dbReference>
<dbReference type="EMBL" id="JQ777159">
    <property type="protein sequence ID" value="AFG22489.1"/>
    <property type="molecule type" value="Genomic_RNA"/>
</dbReference>
<comment type="subunit">
    <text evidence="32">The mature envelope protein (Env) consists of a homotrimer of non-covalently associated gp120-gp41 heterodimers. The resulting complex protrudes from the virus surface as a spike. There seems to be as few as 10 spikes on the average virion. Surface protein gp120 interacts with host CD4, CCR5 and CXCR4. Gp120 also interacts with the C-type lectins CD209/DC-SIGN and CLEC4M/DC-SIGNR (collectively referred to as DC-SIGN(R)). Gp120 and gp41 interact with GalCer. Gp120 interacts with host ITGA4/ITGB7 complex; on CD4+ T-cells, this interaction results in rapid activation of integrin ITGAL/LFA-1, which facilitates efficient cell-to-cell spreading of HIV-1. Gp120 interacts with cell-associated heparan sulfate; this interaction increases virus infectivity on permissive cells and may be involved in infection of CD4- cells.</text>
</comment>
<evidence type="ECO:0000256" key="20">
    <source>
        <dbReference type="ARBA" id="ARBA00022879"/>
    </source>
</evidence>
<dbReference type="GO" id="GO:0039654">
    <property type="term" value="P:fusion of virus membrane with host endosome membrane"/>
    <property type="evidence" value="ECO:0007669"/>
    <property type="project" value="UniProtKB-UniRule"/>
</dbReference>
<reference evidence="36" key="2">
    <citation type="submission" date="2012-03" db="EMBL/GenBank/DDBJ databases">
        <authorList>
            <person name="Parrish N."/>
        </authorList>
    </citation>
    <scope>NUCLEOTIDE SEQUENCE</scope>
    <source>
        <strain evidence="36">499_F3h</strain>
    </source>
</reference>
<keyword evidence="17 32" id="KW-1161">Viral attachment to host cell</keyword>
<keyword evidence="15 32" id="KW-0053">Apoptosis</keyword>
<evidence type="ECO:0000259" key="35">
    <source>
        <dbReference type="Pfam" id="PF00517"/>
    </source>
</evidence>
<evidence type="ECO:0000256" key="14">
    <source>
        <dbReference type="ARBA" id="ARBA00022692"/>
    </source>
</evidence>
<name>H9TMS1_HV1</name>
<comment type="subcellular location">
    <molecule>Transmembrane protein gp41</molecule>
    <subcellularLocation>
        <location evidence="32">Virion membrane</location>
        <topology evidence="32">Single-pass type I membrane protein</topology>
    </subcellularLocation>
    <subcellularLocation>
        <location evidence="32">Host cell membrane</location>
        <topology evidence="32">Single-pass type I membrane protein</topology>
    </subcellularLocation>
    <subcellularLocation>
        <location evidence="32">Host endosome membrane</location>
        <topology evidence="32">Single-pass type I membrane protein</topology>
    </subcellularLocation>
    <text evidence="32">It is probably concentrated at the site of budding and incorporated into the virions possibly by contacts between the cytoplasmic tail of Env and the N-terminus of Gag.</text>
</comment>
<gene>
    <name evidence="32 36" type="primary">env</name>
</gene>
<dbReference type="Pfam" id="PF00517">
    <property type="entry name" value="GP41"/>
    <property type="match status" value="1"/>
</dbReference>
<evidence type="ECO:0000256" key="1">
    <source>
        <dbReference type="ARBA" id="ARBA00004402"/>
    </source>
</evidence>
<evidence type="ECO:0000256" key="28">
    <source>
        <dbReference type="ARBA" id="ARBA00023180"/>
    </source>
</evidence>
<feature type="chain" id="PRO_5023271815" description="Envelope glycoprotein gp160" evidence="32">
    <location>
        <begin position="29"/>
        <end position="853"/>
    </location>
</feature>
<feature type="site" description="Cleavage; by host furin" evidence="32">
    <location>
        <begin position="501"/>
        <end position="502"/>
    </location>
</feature>
<reference evidence="36" key="1">
    <citation type="journal article" date="2012" name="PLoS Pathog.">
        <title>Transmitted/founder and chronic subtype C HIV-1 use CD4 and CCR5 receptors with equal efficiency and are not inhibited by blocking the integrin alpha4beta7.</title>
        <authorList>
            <person name="Parrish N.F."/>
            <person name="Wilen C.B."/>
            <person name="Banks L.B."/>
            <person name="Iyer S.S."/>
            <person name="Pfaff J.M."/>
            <person name="Salazar-Gonzalez J.F."/>
            <person name="Salazar M.G."/>
            <person name="Decker J.M."/>
            <person name="Parrish E.H."/>
            <person name="Berg A."/>
            <person name="Hopper J."/>
            <person name="Hora B."/>
            <person name="Kumar A."/>
            <person name="Mahlokozera T."/>
            <person name="Yuan S."/>
            <person name="Coleman C."/>
            <person name="Vermeulen M."/>
            <person name="Ding H."/>
            <person name="Ochsenbauer C."/>
            <person name="Tilton J.C."/>
            <person name="Permar S.R."/>
            <person name="Kappes J.C."/>
            <person name="Betts M.R."/>
            <person name="Busch M.P."/>
            <person name="Gao F."/>
            <person name="Montefiori D."/>
            <person name="Haynes B.F."/>
            <person name="Shaw G.M."/>
            <person name="Hahn B.H."/>
            <person name="Doms R.W."/>
        </authorList>
    </citation>
    <scope>NUCLEOTIDE SEQUENCE</scope>
    <source>
        <strain evidence="36">499_F3h</strain>
    </source>
</reference>
<evidence type="ECO:0000256" key="12">
    <source>
        <dbReference type="ARBA" id="ARBA00022595"/>
    </source>
</evidence>
<dbReference type="FunFam" id="2.170.40.20:FF:000003">
    <property type="entry name" value="Envelope glycoprotein gp160"/>
    <property type="match status" value="1"/>
</dbReference>
<evidence type="ECO:0000256" key="29">
    <source>
        <dbReference type="ARBA" id="ARBA00023280"/>
    </source>
</evidence>
<evidence type="ECO:0000256" key="23">
    <source>
        <dbReference type="ARBA" id="ARBA00023046"/>
    </source>
</evidence>
<evidence type="ECO:0000256" key="11">
    <source>
        <dbReference type="ARBA" id="ARBA00022581"/>
    </source>
</evidence>
<dbReference type="SUPFAM" id="SSF58069">
    <property type="entry name" value="Virus ectodomain"/>
    <property type="match status" value="1"/>
</dbReference>
<dbReference type="GO" id="GO:1903911">
    <property type="term" value="P:positive regulation of receptor clustering"/>
    <property type="evidence" value="ECO:0007669"/>
    <property type="project" value="UniProtKB-UniRule"/>
</dbReference>
<keyword evidence="23 32" id="KW-1039">Host endosome</keyword>
<comment type="PTM">
    <text evidence="32">Specific enzymatic cleavages in vivo yield mature proteins. Envelope glycoproteins are synthesized as a inactive precursor that is heavily N-glycosylated and processed likely by host cell furin in the Golgi to yield the mature SU and TM proteins. The cleavage site between SU and TM requires the minimal sequence [KR]-X-[KR]-R. About 2 of the 9 disulfide bonds of gp41 are reduced by P4HB/PDI, following binding to CD4 receptor.</text>
</comment>
<feature type="disulfide bond" evidence="32">
    <location>
        <begin position="50"/>
        <end position="70"/>
    </location>
</feature>
<evidence type="ECO:0000313" key="36">
    <source>
        <dbReference type="EMBL" id="AFG22489.1"/>
    </source>
</evidence>
<dbReference type="Gene3D" id="1.10.287.210">
    <property type="match status" value="1"/>
</dbReference>
<dbReference type="InterPro" id="IPR000328">
    <property type="entry name" value="GP41-like"/>
</dbReference>
<evidence type="ECO:0000256" key="26">
    <source>
        <dbReference type="ARBA" id="ARBA00023139"/>
    </source>
</evidence>
<comment type="domain">
    <text evidence="32">Some of the most genetically diverse regions of the viral genome are present in Env. They are called variable regions 1 through 5 (V1 through V5). Coreceptor usage of gp120 is determined mainly by the primary structure of the third variable region (V3) in the outer domain of gp120. The sequence of V3 determines which coreceptor, CCR5 and/or CXCR4 (corresponding to R5/macrophage, X4/T cell and R5X4/T cell and macrophage tropism), is used to trigger the fusion potential of the Env complex, and hence which cells the virus can infect. Binding to CCR5 involves a region adjacent in addition to V3.</text>
</comment>
<evidence type="ECO:0000256" key="6">
    <source>
        <dbReference type="ARBA" id="ARBA00004650"/>
    </source>
</evidence>
<keyword evidence="11 32" id="KW-0945">Host-virus interaction</keyword>
<feature type="domain" description="Human immunodeficiency virus 1 envelope glycoprotein Gp120" evidence="34">
    <location>
        <begin position="151"/>
        <end position="501"/>
    </location>
</feature>
<comment type="domain">
    <text evidence="32">The membrane proximal external region (MPER) present in gp41 is a tryptophan-rich region recognized by the antibodies 2F5, Z13, and 4E10. MPER seems to play a role in fusion.</text>
</comment>
<evidence type="ECO:0000256" key="16">
    <source>
        <dbReference type="ARBA" id="ARBA00022729"/>
    </source>
</evidence>
<dbReference type="GO" id="GO:0019082">
    <property type="term" value="P:viral protein processing"/>
    <property type="evidence" value="ECO:0007669"/>
    <property type="project" value="UniProtKB-UniRule"/>
</dbReference>
<keyword evidence="9 32" id="KW-1032">Host cell membrane</keyword>
<keyword evidence="14 32" id="KW-0812">Transmembrane</keyword>
<dbReference type="SUPFAM" id="SSF56502">
    <property type="entry name" value="gp120 core"/>
    <property type="match status" value="2"/>
</dbReference>
<keyword evidence="8 32" id="KW-1170">Fusion of virus membrane with host endosomal membrane</keyword>
<keyword evidence="13 32" id="KW-0165">Cleavage on pair of basic residues</keyword>
<keyword evidence="31 32" id="KW-1160">Virus entry into host cell</keyword>
<evidence type="ECO:0000256" key="22">
    <source>
        <dbReference type="ARBA" id="ARBA00022989"/>
    </source>
</evidence>
<evidence type="ECO:0000256" key="24">
    <source>
        <dbReference type="ARBA" id="ARBA00023054"/>
    </source>
</evidence>
<evidence type="ECO:0000256" key="21">
    <source>
        <dbReference type="ARBA" id="ARBA00022890"/>
    </source>
</evidence>
<dbReference type="Gene3D" id="2.170.40.20">
    <property type="entry name" value="Human immunodeficiency virus 1, Gp160, envelope glycoprotein"/>
    <property type="match status" value="2"/>
</dbReference>
<dbReference type="GO" id="GO:0075512">
    <property type="term" value="P:clathrin-dependent endocytosis of virus by host cell"/>
    <property type="evidence" value="ECO:0007669"/>
    <property type="project" value="UniProtKB-UniRule"/>
</dbReference>
<evidence type="ECO:0000256" key="31">
    <source>
        <dbReference type="ARBA" id="ARBA00023296"/>
    </source>
</evidence>
<dbReference type="FunFam" id="2.170.40.20:FF:000002">
    <property type="entry name" value="Envelope glycoprotein gp160"/>
    <property type="match status" value="1"/>
</dbReference>
<evidence type="ECO:0000256" key="2">
    <source>
        <dbReference type="ARBA" id="ARBA00004433"/>
    </source>
</evidence>
<dbReference type="GO" id="GO:0019031">
    <property type="term" value="C:viral envelope"/>
    <property type="evidence" value="ECO:0007669"/>
    <property type="project" value="UniProtKB-KW"/>
</dbReference>
<feature type="topological domain" description="Cytoplasmic" evidence="32">
    <location>
        <begin position="696"/>
        <end position="853"/>
    </location>
</feature>
<dbReference type="FunFam" id="1.10.287.210:FF:000001">
    <property type="entry name" value="Envelope glycoprotein gp160"/>
    <property type="match status" value="1"/>
</dbReference>
<comment type="similarity">
    <text evidence="32">Belongs to the HIV-1 env protein family.</text>
</comment>
<feature type="lipid moiety-binding region" description="S-palmitoyl cysteine; by host" evidence="32">
    <location>
        <position position="754"/>
    </location>
</feature>
<evidence type="ECO:0000256" key="18">
    <source>
        <dbReference type="ARBA" id="ARBA00022844"/>
    </source>
</evidence>